<name>A0A385TVU9_PAELA</name>
<evidence type="ECO:0000313" key="2">
    <source>
        <dbReference type="Proteomes" id="UP000266552"/>
    </source>
</evidence>
<evidence type="ECO:0000313" key="1">
    <source>
        <dbReference type="EMBL" id="AYB47004.1"/>
    </source>
</evidence>
<proteinExistence type="predicted"/>
<accession>A0A385TVU9</accession>
<dbReference type="RefSeq" id="WP_119850523.1">
    <property type="nucleotide sequence ID" value="NZ_CP032412.1"/>
</dbReference>
<keyword evidence="1" id="KW-0238">DNA-binding</keyword>
<keyword evidence="2" id="KW-1185">Reference proteome</keyword>
<dbReference type="AlphaFoldDB" id="A0A385TVU9"/>
<sequence length="72" mass="7574">MRDNPPAAAAESDFPVKAGNPARRALIVAGYHRLADLTRATEKELLAIHGVGPKAIGVLRAALAEKGLAFKE</sequence>
<protein>
    <submittedName>
        <fullName evidence="1">DNA-binding protein</fullName>
    </submittedName>
</protein>
<dbReference type="GO" id="GO:0003677">
    <property type="term" value="F:DNA binding"/>
    <property type="evidence" value="ECO:0007669"/>
    <property type="project" value="UniProtKB-KW"/>
</dbReference>
<reference evidence="1 2" key="1">
    <citation type="submission" date="2018-09" db="EMBL/GenBank/DDBJ databases">
        <title>Genome Sequence of Paenibacillus lautus Strain E7593-69, Azo Dye-Degrading Bacteria, Isolated from Commercial Tattoo Inks.</title>
        <authorList>
            <person name="Nho S.W."/>
            <person name="Kim S.-J."/>
            <person name="Kweon O."/>
            <person name="Cerniglia C.E."/>
        </authorList>
    </citation>
    <scope>NUCLEOTIDE SEQUENCE [LARGE SCALE GENOMIC DNA]</scope>
    <source>
        <strain evidence="1 2">E7593-69</strain>
    </source>
</reference>
<dbReference type="KEGG" id="plw:D5F53_28495"/>
<dbReference type="Gene3D" id="1.10.150.20">
    <property type="entry name" value="5' to 3' exonuclease, C-terminal subdomain"/>
    <property type="match status" value="1"/>
</dbReference>
<dbReference type="Proteomes" id="UP000266552">
    <property type="component" value="Chromosome"/>
</dbReference>
<gene>
    <name evidence="1" type="ORF">D5F53_28495</name>
</gene>
<dbReference type="EMBL" id="CP032412">
    <property type="protein sequence ID" value="AYB47004.1"/>
    <property type="molecule type" value="Genomic_DNA"/>
</dbReference>
<dbReference type="SUPFAM" id="SSF47789">
    <property type="entry name" value="C-terminal domain of RNA polymerase alpha subunit"/>
    <property type="match status" value="1"/>
</dbReference>
<organism evidence="1 2">
    <name type="scientific">Paenibacillus lautus</name>
    <name type="common">Bacillus lautus</name>
    <dbReference type="NCBI Taxonomy" id="1401"/>
    <lineage>
        <taxon>Bacteria</taxon>
        <taxon>Bacillati</taxon>
        <taxon>Bacillota</taxon>
        <taxon>Bacilli</taxon>
        <taxon>Bacillales</taxon>
        <taxon>Paenibacillaceae</taxon>
        <taxon>Paenibacillus</taxon>
    </lineage>
</organism>